<comment type="caution">
    <text evidence="1">The sequence shown here is derived from an EMBL/GenBank/DDBJ whole genome shotgun (WGS) entry which is preliminary data.</text>
</comment>
<dbReference type="EMBL" id="JAKUCV010002696">
    <property type="protein sequence ID" value="KAJ4841792.1"/>
    <property type="molecule type" value="Genomic_DNA"/>
</dbReference>
<keyword evidence="2" id="KW-1185">Reference proteome</keyword>
<evidence type="ECO:0000313" key="2">
    <source>
        <dbReference type="Proteomes" id="UP001141552"/>
    </source>
</evidence>
<dbReference type="PANTHER" id="PTHR34427:SF5">
    <property type="entry name" value="DUF4283 DOMAIN-CONTAINING PROTEIN"/>
    <property type="match status" value="1"/>
</dbReference>
<dbReference type="GO" id="GO:0003676">
    <property type="term" value="F:nucleic acid binding"/>
    <property type="evidence" value="ECO:0007669"/>
    <property type="project" value="InterPro"/>
</dbReference>
<organism evidence="1 2">
    <name type="scientific">Turnera subulata</name>
    <dbReference type="NCBI Taxonomy" id="218843"/>
    <lineage>
        <taxon>Eukaryota</taxon>
        <taxon>Viridiplantae</taxon>
        <taxon>Streptophyta</taxon>
        <taxon>Embryophyta</taxon>
        <taxon>Tracheophyta</taxon>
        <taxon>Spermatophyta</taxon>
        <taxon>Magnoliopsida</taxon>
        <taxon>eudicotyledons</taxon>
        <taxon>Gunneridae</taxon>
        <taxon>Pentapetalae</taxon>
        <taxon>rosids</taxon>
        <taxon>fabids</taxon>
        <taxon>Malpighiales</taxon>
        <taxon>Passifloraceae</taxon>
        <taxon>Turnera</taxon>
    </lineage>
</organism>
<sequence length="256" mass="28446">MSKFGDVMEVFIPRKLNRAGKHFSFVSFKRNIDAQTLILSINLVSLDRITLVASLAKQRVQPPSRAFADVIQSQGSLPNKTSEPSHPISDQSYIPKDATTAWNCCALGILKNPILFNSLKVLFCTITHTEVSIIPIGGVSFMIKFKSMEEMRTVVDSLPGDVAQLFSVFRAWENGDAAFNRLCWILIRGIPPHAWCDDLFKVLTNKVGAMVDCSTETRNRERLDVAEILVLTENMASINCVLPVNVGGKVFKISIM</sequence>
<name>A0A9Q0G415_9ROSI</name>
<dbReference type="InterPro" id="IPR035979">
    <property type="entry name" value="RBD_domain_sf"/>
</dbReference>
<dbReference type="AlphaFoldDB" id="A0A9Q0G415"/>
<dbReference type="PANTHER" id="PTHR34427">
    <property type="entry name" value="DUF4283 DOMAIN PROTEIN"/>
    <property type="match status" value="1"/>
</dbReference>
<gene>
    <name evidence="1" type="ORF">Tsubulata_040260</name>
</gene>
<proteinExistence type="predicted"/>
<evidence type="ECO:0000313" key="1">
    <source>
        <dbReference type="EMBL" id="KAJ4841792.1"/>
    </source>
</evidence>
<evidence type="ECO:0008006" key="3">
    <source>
        <dbReference type="Google" id="ProtNLM"/>
    </source>
</evidence>
<reference evidence="1" key="1">
    <citation type="submission" date="2022-02" db="EMBL/GenBank/DDBJ databases">
        <authorList>
            <person name="Henning P.M."/>
            <person name="McCubbin A.G."/>
            <person name="Shore J.S."/>
        </authorList>
    </citation>
    <scope>NUCLEOTIDE SEQUENCE</scope>
    <source>
        <strain evidence="1">F60SS</strain>
        <tissue evidence="1">Leaves</tissue>
    </source>
</reference>
<accession>A0A9Q0G415</accession>
<protein>
    <recommendedName>
        <fullName evidence="3">RRM domain-containing protein</fullName>
    </recommendedName>
</protein>
<reference evidence="1" key="2">
    <citation type="journal article" date="2023" name="Plants (Basel)">
        <title>Annotation of the Turnera subulata (Passifloraceae) Draft Genome Reveals the S-Locus Evolved after the Divergence of Turneroideae from Passifloroideae in a Stepwise Manner.</title>
        <authorList>
            <person name="Henning P.M."/>
            <person name="Roalson E.H."/>
            <person name="Mir W."/>
            <person name="McCubbin A.G."/>
            <person name="Shore J.S."/>
        </authorList>
    </citation>
    <scope>NUCLEOTIDE SEQUENCE</scope>
    <source>
        <strain evidence="1">F60SS</strain>
    </source>
</reference>
<dbReference type="SUPFAM" id="SSF54928">
    <property type="entry name" value="RNA-binding domain, RBD"/>
    <property type="match status" value="1"/>
</dbReference>
<dbReference type="Proteomes" id="UP001141552">
    <property type="component" value="Unassembled WGS sequence"/>
</dbReference>
<dbReference type="OrthoDB" id="861279at2759"/>